<protein>
    <submittedName>
        <fullName evidence="1">Uncharacterized protein</fullName>
    </submittedName>
</protein>
<gene>
    <name evidence="1" type="ORF">RCL2_001225800</name>
</gene>
<name>A0A8H3LG24_9GLOM</name>
<sequence length="191" mass="22466">MAISLDCFTLGNTTADKKFAIILDNKWEDEKELYEEADVEEIMMSYFKEKFCETSDFMDIVHNNYFSQAKSELSDIYIEFLDIFDDYTPWEWLSCVYAARIVNGIDLTIISHFGYAFGFNRSFYIGDNLKYYLLHALLKTASLSENCALIIFHINEENLCQIQDYLKLRCREDPQDDADTDSGDIWENRFD</sequence>
<accession>A0A8H3LG24</accession>
<dbReference type="AlphaFoldDB" id="A0A8H3LG24"/>
<evidence type="ECO:0000313" key="1">
    <source>
        <dbReference type="EMBL" id="GES85171.1"/>
    </source>
</evidence>
<organism evidence="1 2">
    <name type="scientific">Rhizophagus clarus</name>
    <dbReference type="NCBI Taxonomy" id="94130"/>
    <lineage>
        <taxon>Eukaryota</taxon>
        <taxon>Fungi</taxon>
        <taxon>Fungi incertae sedis</taxon>
        <taxon>Mucoromycota</taxon>
        <taxon>Glomeromycotina</taxon>
        <taxon>Glomeromycetes</taxon>
        <taxon>Glomerales</taxon>
        <taxon>Glomeraceae</taxon>
        <taxon>Rhizophagus</taxon>
    </lineage>
</organism>
<dbReference type="Proteomes" id="UP000615446">
    <property type="component" value="Unassembled WGS sequence"/>
</dbReference>
<proteinExistence type="predicted"/>
<dbReference type="OrthoDB" id="2474136at2759"/>
<reference evidence="1" key="1">
    <citation type="submission" date="2019-10" db="EMBL/GenBank/DDBJ databases">
        <title>Conservation and host-specific expression of non-tandemly repeated heterogenous ribosome RNA gene in arbuscular mycorrhizal fungi.</title>
        <authorList>
            <person name="Maeda T."/>
            <person name="Kobayashi Y."/>
            <person name="Nakagawa T."/>
            <person name="Ezawa T."/>
            <person name="Yamaguchi K."/>
            <person name="Bino T."/>
            <person name="Nishimoto Y."/>
            <person name="Shigenobu S."/>
            <person name="Kawaguchi M."/>
        </authorList>
    </citation>
    <scope>NUCLEOTIDE SEQUENCE</scope>
    <source>
        <strain evidence="1">HR1</strain>
    </source>
</reference>
<dbReference type="EMBL" id="BLAL01000089">
    <property type="protein sequence ID" value="GES85171.1"/>
    <property type="molecule type" value="Genomic_DNA"/>
</dbReference>
<comment type="caution">
    <text evidence="1">The sequence shown here is derived from an EMBL/GenBank/DDBJ whole genome shotgun (WGS) entry which is preliminary data.</text>
</comment>
<evidence type="ECO:0000313" key="2">
    <source>
        <dbReference type="Proteomes" id="UP000615446"/>
    </source>
</evidence>